<dbReference type="GO" id="GO:0012505">
    <property type="term" value="C:endomembrane system"/>
    <property type="evidence" value="ECO:0007669"/>
    <property type="project" value="UniProtKB-ARBA"/>
</dbReference>
<dbReference type="AlphaFoldDB" id="A0A1B2JGC9"/>
<name>A0A1B2JGC9_PICPA</name>
<keyword evidence="9" id="KW-1185">Reference proteome</keyword>
<dbReference type="InterPro" id="IPR000727">
    <property type="entry name" value="T_SNARE_dom"/>
</dbReference>
<reference evidence="8 9" key="1">
    <citation type="submission" date="2016-02" db="EMBL/GenBank/DDBJ databases">
        <title>Comparative genomic and transcriptomic foundation for Pichia pastoris.</title>
        <authorList>
            <person name="Love K.R."/>
            <person name="Shah K.A."/>
            <person name="Whittaker C.A."/>
            <person name="Wu J."/>
            <person name="Bartlett M.C."/>
            <person name="Ma D."/>
            <person name="Leeson R.L."/>
            <person name="Priest M."/>
            <person name="Young S.K."/>
            <person name="Love J.C."/>
        </authorList>
    </citation>
    <scope>NUCLEOTIDE SEQUENCE [LARGE SCALE GENOMIC DNA]</scope>
    <source>
        <strain evidence="8 9">ATCC 28485</strain>
    </source>
</reference>
<sequence length="123" mass="14330">MPTTSLSFNIYISEELRKKKQKQKQFYEFKLKMSHEQQNNQQLDQLAHKLNSFKRVTQDINFQANEDSSTMDSLSNGFSSLTSSVRLTSSRFARVISQNQSISRVIGLSLLVFIIFWTLFKLL</sequence>
<evidence type="ECO:0000313" key="8">
    <source>
        <dbReference type="EMBL" id="ANZ77097.1"/>
    </source>
</evidence>
<accession>A0A1B2JGC9</accession>
<feature type="transmembrane region" description="Helical" evidence="6">
    <location>
        <begin position="101"/>
        <end position="120"/>
    </location>
</feature>
<protein>
    <submittedName>
        <fullName evidence="8">BA75_03346T0</fullName>
    </submittedName>
</protein>
<comment type="subcellular location">
    <subcellularLocation>
        <location evidence="1">Membrane</location>
        <topology evidence="1">Single-pass membrane protein</topology>
    </subcellularLocation>
</comment>
<keyword evidence="4 6" id="KW-1133">Transmembrane helix</keyword>
<dbReference type="PANTHER" id="PTHR12791">
    <property type="entry name" value="GOLGI SNARE BET1-RELATED"/>
    <property type="match status" value="1"/>
</dbReference>
<evidence type="ECO:0000259" key="7">
    <source>
        <dbReference type="PROSITE" id="PS50192"/>
    </source>
</evidence>
<dbReference type="PROSITE" id="PS50192">
    <property type="entry name" value="T_SNARE"/>
    <property type="match status" value="1"/>
</dbReference>
<keyword evidence="5 6" id="KW-0472">Membrane</keyword>
<dbReference type="SUPFAM" id="SSF58038">
    <property type="entry name" value="SNARE fusion complex"/>
    <property type="match status" value="1"/>
</dbReference>
<organism evidence="8 9">
    <name type="scientific">Komagataella pastoris</name>
    <name type="common">Yeast</name>
    <name type="synonym">Pichia pastoris</name>
    <dbReference type="NCBI Taxonomy" id="4922"/>
    <lineage>
        <taxon>Eukaryota</taxon>
        <taxon>Fungi</taxon>
        <taxon>Dikarya</taxon>
        <taxon>Ascomycota</taxon>
        <taxon>Saccharomycotina</taxon>
        <taxon>Pichiomycetes</taxon>
        <taxon>Pichiales</taxon>
        <taxon>Pichiaceae</taxon>
        <taxon>Komagataella</taxon>
    </lineage>
</organism>
<gene>
    <name evidence="8" type="ORF">ATY40_BA7503346</name>
</gene>
<evidence type="ECO:0000256" key="2">
    <source>
        <dbReference type="ARBA" id="ARBA00022448"/>
    </source>
</evidence>
<evidence type="ECO:0000256" key="3">
    <source>
        <dbReference type="ARBA" id="ARBA00022692"/>
    </source>
</evidence>
<keyword evidence="2" id="KW-0813">Transport</keyword>
<proteinExistence type="predicted"/>
<dbReference type="Proteomes" id="UP000094565">
    <property type="component" value="Chromosome 3"/>
</dbReference>
<feature type="domain" description="T-SNARE coiled-coil homology" evidence="7">
    <location>
        <begin position="33"/>
        <end position="95"/>
    </location>
</feature>
<dbReference type="GO" id="GO:0016020">
    <property type="term" value="C:membrane"/>
    <property type="evidence" value="ECO:0007669"/>
    <property type="project" value="UniProtKB-SubCell"/>
</dbReference>
<evidence type="ECO:0000256" key="6">
    <source>
        <dbReference type="SAM" id="Phobius"/>
    </source>
</evidence>
<evidence type="ECO:0000256" key="5">
    <source>
        <dbReference type="ARBA" id="ARBA00023136"/>
    </source>
</evidence>
<dbReference type="OrthoDB" id="3063237at2759"/>
<keyword evidence="3 6" id="KW-0812">Transmembrane</keyword>
<evidence type="ECO:0000313" key="9">
    <source>
        <dbReference type="Proteomes" id="UP000094565"/>
    </source>
</evidence>
<dbReference type="EMBL" id="CP014586">
    <property type="protein sequence ID" value="ANZ77097.1"/>
    <property type="molecule type" value="Genomic_DNA"/>
</dbReference>
<dbReference type="GO" id="GO:0005737">
    <property type="term" value="C:cytoplasm"/>
    <property type="evidence" value="ECO:0007669"/>
    <property type="project" value="UniProtKB-ARBA"/>
</dbReference>
<evidence type="ECO:0000256" key="1">
    <source>
        <dbReference type="ARBA" id="ARBA00004167"/>
    </source>
</evidence>
<evidence type="ECO:0000256" key="4">
    <source>
        <dbReference type="ARBA" id="ARBA00022989"/>
    </source>
</evidence>